<gene>
    <name evidence="3" type="ORF">BUFA31_14720</name>
</gene>
<keyword evidence="4" id="KW-1185">Reference proteome</keyword>
<dbReference type="EMBL" id="BLYJ01000016">
    <property type="protein sequence ID" value="GFO88308.1"/>
    <property type="molecule type" value="Genomic_DNA"/>
</dbReference>
<dbReference type="InterPro" id="IPR036291">
    <property type="entry name" value="NAD(P)-bd_dom_sf"/>
</dbReference>
<protein>
    <submittedName>
        <fullName evidence="3">Potassium transporter Trk</fullName>
    </submittedName>
</protein>
<dbReference type="PANTHER" id="PTHR43833">
    <property type="entry name" value="POTASSIUM CHANNEL PROTEIN 2-RELATED-RELATED"/>
    <property type="match status" value="1"/>
</dbReference>
<sequence length="218" mass="23737">MKSFLVIGMGRFGTAVAQELTELGQEVLAVDENVESVQRIADDVTQVMQGDAQDEAVLGAIGVRNFDCCIVAVGTDMEASILITVMLKDLGAQYIIAKARSNVHAKVLERVGADRVVLPESEMGCKLAQRLAHTNVVDFIGVSDEYSILEIHAPKSWVGRSLVQLDVRQKHKVNVLAVRHGEQGALDASPKPDRAIEADDLLFIMGENKFVSRVVELD</sequence>
<proteinExistence type="predicted"/>
<dbReference type="PROSITE" id="PS51201">
    <property type="entry name" value="RCK_N"/>
    <property type="match status" value="1"/>
</dbReference>
<dbReference type="PANTHER" id="PTHR43833:SF7">
    <property type="entry name" value="KTR SYSTEM POTASSIUM UPTAKE PROTEIN C"/>
    <property type="match status" value="1"/>
</dbReference>
<dbReference type="SUPFAM" id="SSF116726">
    <property type="entry name" value="TrkA C-terminal domain-like"/>
    <property type="match status" value="1"/>
</dbReference>
<dbReference type="InterPro" id="IPR050721">
    <property type="entry name" value="Trk_Ktr_HKT_K-transport"/>
</dbReference>
<dbReference type="RefSeq" id="WP_188885455.1">
    <property type="nucleotide sequence ID" value="NZ_BLYJ01000016.1"/>
</dbReference>
<feature type="domain" description="RCK C-terminal" evidence="2">
    <location>
        <begin position="134"/>
        <end position="218"/>
    </location>
</feature>
<dbReference type="Gene3D" id="3.30.70.1450">
    <property type="entry name" value="Regulator of K+ conductance, C-terminal domain"/>
    <property type="match status" value="1"/>
</dbReference>
<evidence type="ECO:0000259" key="2">
    <source>
        <dbReference type="PROSITE" id="PS51202"/>
    </source>
</evidence>
<organism evidence="3 4">
    <name type="scientific">Butyricicoccus faecihominis</name>
    <dbReference type="NCBI Taxonomy" id="1712515"/>
    <lineage>
        <taxon>Bacteria</taxon>
        <taxon>Bacillati</taxon>
        <taxon>Bacillota</taxon>
        <taxon>Clostridia</taxon>
        <taxon>Eubacteriales</taxon>
        <taxon>Butyricicoccaceae</taxon>
        <taxon>Butyricicoccus</taxon>
    </lineage>
</organism>
<evidence type="ECO:0000259" key="1">
    <source>
        <dbReference type="PROSITE" id="PS51201"/>
    </source>
</evidence>
<dbReference type="InterPro" id="IPR006037">
    <property type="entry name" value="RCK_C"/>
</dbReference>
<accession>A0ABQ1E074</accession>
<evidence type="ECO:0000313" key="3">
    <source>
        <dbReference type="EMBL" id="GFO88308.1"/>
    </source>
</evidence>
<dbReference type="Pfam" id="PF02080">
    <property type="entry name" value="TrkA_C"/>
    <property type="match status" value="1"/>
</dbReference>
<name>A0ABQ1E074_9FIRM</name>
<dbReference type="SUPFAM" id="SSF51735">
    <property type="entry name" value="NAD(P)-binding Rossmann-fold domains"/>
    <property type="match status" value="1"/>
</dbReference>
<evidence type="ECO:0000313" key="4">
    <source>
        <dbReference type="Proteomes" id="UP000620147"/>
    </source>
</evidence>
<comment type="caution">
    <text evidence="3">The sequence shown here is derived from an EMBL/GenBank/DDBJ whole genome shotgun (WGS) entry which is preliminary data.</text>
</comment>
<dbReference type="InterPro" id="IPR003148">
    <property type="entry name" value="RCK_N"/>
</dbReference>
<feature type="domain" description="RCK N-terminal" evidence="1">
    <location>
        <begin position="1"/>
        <end position="118"/>
    </location>
</feature>
<dbReference type="PROSITE" id="PS51202">
    <property type="entry name" value="RCK_C"/>
    <property type="match status" value="1"/>
</dbReference>
<dbReference type="Gene3D" id="3.40.50.720">
    <property type="entry name" value="NAD(P)-binding Rossmann-like Domain"/>
    <property type="match status" value="1"/>
</dbReference>
<dbReference type="Proteomes" id="UP000620147">
    <property type="component" value="Unassembled WGS sequence"/>
</dbReference>
<dbReference type="Pfam" id="PF02254">
    <property type="entry name" value="TrkA_N"/>
    <property type="match status" value="1"/>
</dbReference>
<dbReference type="InterPro" id="IPR036721">
    <property type="entry name" value="RCK_C_sf"/>
</dbReference>
<reference evidence="3 4" key="1">
    <citation type="submission" date="2020-06" db="EMBL/GenBank/DDBJ databases">
        <title>Characterization of fructooligosaccharide metabolism and fructooligosaccharide-degrading enzymes in human commensal butyrate producers.</title>
        <authorList>
            <person name="Tanno H."/>
            <person name="Fujii T."/>
            <person name="Hirano K."/>
            <person name="Maeno S."/>
            <person name="Tonozuka T."/>
            <person name="Sakamoto M."/>
            <person name="Ohkuma M."/>
            <person name="Tochio T."/>
            <person name="Endo A."/>
        </authorList>
    </citation>
    <scope>NUCLEOTIDE SEQUENCE [LARGE SCALE GENOMIC DNA]</scope>
    <source>
        <strain evidence="3 4">JCM 31056</strain>
    </source>
</reference>